<dbReference type="InterPro" id="IPR029046">
    <property type="entry name" value="LolA/LolB/LppX"/>
</dbReference>
<dbReference type="STRING" id="1150864.MILUP08_44861"/>
<gene>
    <name evidence="1" type="ORF">MILUP08_44861</name>
</gene>
<dbReference type="Proteomes" id="UP000003448">
    <property type="component" value="Unassembled WGS sequence"/>
</dbReference>
<keyword evidence="2" id="KW-1185">Reference proteome</keyword>
<dbReference type="EMBL" id="CAIE01000037">
    <property type="protein sequence ID" value="CCH19981.1"/>
    <property type="molecule type" value="Genomic_DNA"/>
</dbReference>
<comment type="caution">
    <text evidence="1">The sequence shown here is derived from an EMBL/GenBank/DDBJ whole genome shotgun (WGS) entry which is preliminary data.</text>
</comment>
<sequence>MRSTTVRGSVLAIVVAALLSGCGGGGDDGQPKSTAPADNGVAALAPNEALQRATTAVQNAKSYHLVGDVDNDGQKMSLDFKVTGSDLGGRVSTGEGSVELLSVGGQQYIRPDEKFWAKNAGAQASDEIVKLMGDKWAKVSAKDDFSQLFDVANIDELLKPDGTMTKGEGKEIDGVKTIGLVDGDKSGTLYIATTGEPYPMRMEGNQDSPGQITFSEFGATFDDVKAPPEGQVVDFDQLKNKK</sequence>
<dbReference type="OrthoDB" id="4350224at2"/>
<evidence type="ECO:0000313" key="1">
    <source>
        <dbReference type="EMBL" id="CCH19981.1"/>
    </source>
</evidence>
<reference evidence="2" key="1">
    <citation type="journal article" date="2012" name="J. Bacteriol.">
        <title>Genome Sequence of Micromonospora lupini Lupac 08, Isolated from Root Nodules of Lupinus angustifolius.</title>
        <authorList>
            <person name="Alonso-Vega P."/>
            <person name="Normand P."/>
            <person name="Bacigalupe R."/>
            <person name="Pujic P."/>
            <person name="Lajus A."/>
            <person name="Vallenet D."/>
            <person name="Carro L."/>
            <person name="Coll P."/>
            <person name="Trujillo M.E."/>
        </authorList>
    </citation>
    <scope>NUCLEOTIDE SEQUENCE [LARGE SCALE GENOMIC DNA]</scope>
    <source>
        <strain evidence="2">Lupac 08</strain>
    </source>
</reference>
<accession>I0L834</accession>
<evidence type="ECO:0000313" key="2">
    <source>
        <dbReference type="Proteomes" id="UP000003448"/>
    </source>
</evidence>
<name>I0L834_9ACTN</name>
<proteinExistence type="predicted"/>
<protein>
    <recommendedName>
        <fullName evidence="3">Lipoprotein</fullName>
    </recommendedName>
</protein>
<dbReference type="RefSeq" id="WP_007462526.1">
    <property type="nucleotide sequence ID" value="NZ_HF570108.1"/>
</dbReference>
<dbReference type="eggNOG" id="ENOG50337FI">
    <property type="taxonomic scope" value="Bacteria"/>
</dbReference>
<dbReference type="SUPFAM" id="SSF89392">
    <property type="entry name" value="Prokaryotic lipoproteins and lipoprotein localization factors"/>
    <property type="match status" value="1"/>
</dbReference>
<evidence type="ECO:0008006" key="3">
    <source>
        <dbReference type="Google" id="ProtNLM"/>
    </source>
</evidence>
<dbReference type="Gene3D" id="2.50.20.20">
    <property type="match status" value="1"/>
</dbReference>
<organism evidence="1 2">
    <name type="scientific">Micromonospora lupini str. Lupac 08</name>
    <dbReference type="NCBI Taxonomy" id="1150864"/>
    <lineage>
        <taxon>Bacteria</taxon>
        <taxon>Bacillati</taxon>
        <taxon>Actinomycetota</taxon>
        <taxon>Actinomycetes</taxon>
        <taxon>Micromonosporales</taxon>
        <taxon>Micromonosporaceae</taxon>
        <taxon>Micromonospora</taxon>
    </lineage>
</organism>
<dbReference type="AlphaFoldDB" id="I0L834"/>
<dbReference type="PROSITE" id="PS51257">
    <property type="entry name" value="PROKAR_LIPOPROTEIN"/>
    <property type="match status" value="1"/>
</dbReference>